<evidence type="ECO:0000256" key="3">
    <source>
        <dbReference type="ARBA" id="ARBA00012663"/>
    </source>
</evidence>
<keyword evidence="5" id="KW-0378">Hydrolase</keyword>
<accession>A0AA85IT70</accession>
<evidence type="ECO:0000256" key="5">
    <source>
        <dbReference type="ARBA" id="ARBA00022801"/>
    </source>
</evidence>
<comment type="similarity">
    <text evidence="2">Belongs to the glycosyl hydrolase 20 family.</text>
</comment>
<dbReference type="SUPFAM" id="SSF55545">
    <property type="entry name" value="beta-N-acetylhexosaminidase-like domain"/>
    <property type="match status" value="1"/>
</dbReference>
<dbReference type="PIRSF" id="PIRSF001093">
    <property type="entry name" value="B-hxosamndse_ab_euk"/>
    <property type="match status" value="1"/>
</dbReference>
<dbReference type="EC" id="3.2.1.52" evidence="3"/>
<sequence>MFVTIYLTITGGCDEREGVLRPSNTMDESYSIAFIGDDMSFTANEVWGILRGLETMLQHIYSDDCGAKIIRKFIVQDSPRFPHRGLMLDTSKHFLTIGEIHKFIDAMAMVKMNVLHWHITDTESFPYVSSTYPELSDKGAYHPEVYVYQRNEIVDLLEYSRLRGIRIIPEFDTPAHTQSWGNGYPDVLTPCHTHDKEENQILGPVNPTNLTFIENLYHEILSVFSADNHIHLGGDDVDFTCWQSNPDITNFMQEKQFDTDYSQLENYYMEQLVEIVKSSSLESGTAMVPIVWQDVYDNGFRSDKEVIVQVHKSEGWKKSVEEITEAGFKVLISSCWNFSDVGVGDDWRAFYECGPWISKVIPSCINCSSEKSTLVIGGEGVIPGDYVDDVNLMLVSWPHAAAIAEQLWSQERTSTDDFGGRLSELRCRMRRLNWNVQPVNGAGFCPA</sequence>
<dbReference type="PANTHER" id="PTHR22600">
    <property type="entry name" value="BETA-HEXOSAMINIDASE"/>
    <property type="match status" value="1"/>
</dbReference>
<evidence type="ECO:0000256" key="4">
    <source>
        <dbReference type="ARBA" id="ARBA00022729"/>
    </source>
</evidence>
<evidence type="ECO:0000259" key="8">
    <source>
        <dbReference type="Pfam" id="PF00728"/>
    </source>
</evidence>
<evidence type="ECO:0000313" key="9">
    <source>
        <dbReference type="Proteomes" id="UP000050795"/>
    </source>
</evidence>
<organism evidence="9 10">
    <name type="scientific">Trichobilharzia regenti</name>
    <name type="common">Nasal bird schistosome</name>
    <dbReference type="NCBI Taxonomy" id="157069"/>
    <lineage>
        <taxon>Eukaryota</taxon>
        <taxon>Metazoa</taxon>
        <taxon>Spiralia</taxon>
        <taxon>Lophotrochozoa</taxon>
        <taxon>Platyhelminthes</taxon>
        <taxon>Trematoda</taxon>
        <taxon>Digenea</taxon>
        <taxon>Strigeidida</taxon>
        <taxon>Schistosomatoidea</taxon>
        <taxon>Schistosomatidae</taxon>
        <taxon>Trichobilharzia</taxon>
    </lineage>
</organism>
<dbReference type="Gene3D" id="3.20.20.80">
    <property type="entry name" value="Glycosidases"/>
    <property type="match status" value="1"/>
</dbReference>
<dbReference type="InterPro" id="IPR025705">
    <property type="entry name" value="Beta_hexosaminidase_sua/sub"/>
</dbReference>
<dbReference type="WBParaSite" id="TREG1_109070.1">
    <property type="protein sequence ID" value="TREG1_109070.1"/>
    <property type="gene ID" value="TREG1_109070"/>
</dbReference>
<evidence type="ECO:0000256" key="6">
    <source>
        <dbReference type="ARBA" id="ARBA00023180"/>
    </source>
</evidence>
<dbReference type="GO" id="GO:0005764">
    <property type="term" value="C:lysosome"/>
    <property type="evidence" value="ECO:0007669"/>
    <property type="project" value="TreeGrafter"/>
</dbReference>
<name>A0AA85IT70_TRIRE</name>
<dbReference type="GO" id="GO:0006689">
    <property type="term" value="P:ganglioside catabolic process"/>
    <property type="evidence" value="ECO:0007669"/>
    <property type="project" value="TreeGrafter"/>
</dbReference>
<proteinExistence type="inferred from homology"/>
<dbReference type="Proteomes" id="UP000050795">
    <property type="component" value="Unassembled WGS sequence"/>
</dbReference>
<dbReference type="InterPro" id="IPR015883">
    <property type="entry name" value="Glyco_hydro_20_cat"/>
</dbReference>
<dbReference type="GO" id="GO:0030203">
    <property type="term" value="P:glycosaminoglycan metabolic process"/>
    <property type="evidence" value="ECO:0007669"/>
    <property type="project" value="TreeGrafter"/>
</dbReference>
<dbReference type="FunFam" id="3.20.20.80:FF:000063">
    <property type="entry name" value="Beta-hexosaminidase"/>
    <property type="match status" value="1"/>
</dbReference>
<evidence type="ECO:0000256" key="7">
    <source>
        <dbReference type="ARBA" id="ARBA00023295"/>
    </source>
</evidence>
<keyword evidence="6" id="KW-0325">Glycoprotein</keyword>
<dbReference type="Gene3D" id="3.30.379.10">
    <property type="entry name" value="Chitobiase/beta-hexosaminidase domain 2-like"/>
    <property type="match status" value="1"/>
</dbReference>
<dbReference type="InterPro" id="IPR017853">
    <property type="entry name" value="GH"/>
</dbReference>
<evidence type="ECO:0000313" key="10">
    <source>
        <dbReference type="WBParaSite" id="TREG1_109070.1"/>
    </source>
</evidence>
<keyword evidence="4" id="KW-0732">Signal</keyword>
<evidence type="ECO:0000256" key="1">
    <source>
        <dbReference type="ARBA" id="ARBA00001231"/>
    </source>
</evidence>
<dbReference type="SUPFAM" id="SSF51445">
    <property type="entry name" value="(Trans)glycosidases"/>
    <property type="match status" value="1"/>
</dbReference>
<dbReference type="GO" id="GO:0016020">
    <property type="term" value="C:membrane"/>
    <property type="evidence" value="ECO:0007669"/>
    <property type="project" value="TreeGrafter"/>
</dbReference>
<keyword evidence="7" id="KW-0326">Glycosidase</keyword>
<comment type="catalytic activity">
    <reaction evidence="1">
        <text>Hydrolysis of terminal non-reducing N-acetyl-D-hexosamine residues in N-acetyl-beta-D-hexosaminides.</text>
        <dbReference type="EC" id="3.2.1.52"/>
    </reaction>
</comment>
<keyword evidence="9" id="KW-1185">Reference proteome</keyword>
<dbReference type="GO" id="GO:0004563">
    <property type="term" value="F:beta-N-acetylhexosaminidase activity"/>
    <property type="evidence" value="ECO:0007669"/>
    <property type="project" value="UniProtKB-EC"/>
</dbReference>
<feature type="domain" description="Glycoside hydrolase family 20 catalytic" evidence="8">
    <location>
        <begin position="81"/>
        <end position="410"/>
    </location>
</feature>
<evidence type="ECO:0000256" key="2">
    <source>
        <dbReference type="ARBA" id="ARBA00006285"/>
    </source>
</evidence>
<dbReference type="InterPro" id="IPR029018">
    <property type="entry name" value="Hex-like_dom2"/>
</dbReference>
<reference evidence="9" key="1">
    <citation type="submission" date="2022-06" db="EMBL/GenBank/DDBJ databases">
        <authorList>
            <person name="Berger JAMES D."/>
            <person name="Berger JAMES D."/>
        </authorList>
    </citation>
    <scope>NUCLEOTIDE SEQUENCE [LARGE SCALE GENOMIC DNA]</scope>
</reference>
<reference evidence="10" key="2">
    <citation type="submission" date="2023-11" db="UniProtKB">
        <authorList>
            <consortium name="WormBaseParasite"/>
        </authorList>
    </citation>
    <scope>IDENTIFICATION</scope>
</reference>
<dbReference type="PANTHER" id="PTHR22600:SF21">
    <property type="entry name" value="BETA-HEXOSAMINIDASE A"/>
    <property type="match status" value="1"/>
</dbReference>
<dbReference type="AlphaFoldDB" id="A0AA85IT70"/>
<dbReference type="PRINTS" id="PR00738">
    <property type="entry name" value="GLHYDRLASE20"/>
</dbReference>
<dbReference type="Pfam" id="PF00728">
    <property type="entry name" value="Glyco_hydro_20"/>
    <property type="match status" value="1"/>
</dbReference>
<protein>
    <recommendedName>
        <fullName evidence="3">beta-N-acetylhexosaminidase</fullName>
        <ecNumber evidence="3">3.2.1.52</ecNumber>
    </recommendedName>
</protein>
<dbReference type="GO" id="GO:0005975">
    <property type="term" value="P:carbohydrate metabolic process"/>
    <property type="evidence" value="ECO:0007669"/>
    <property type="project" value="InterPro"/>
</dbReference>